<evidence type="ECO:0000256" key="1">
    <source>
        <dbReference type="SAM" id="Phobius"/>
    </source>
</evidence>
<dbReference type="Proteomes" id="UP000175616">
    <property type="component" value="Unassembled WGS sequence"/>
</dbReference>
<comment type="caution">
    <text evidence="2">The sequence shown here is derived from an EMBL/GenBank/DDBJ whole genome shotgun (WGS) entry which is preliminary data.</text>
</comment>
<dbReference type="Pfam" id="PF10861">
    <property type="entry name" value="DUF2784"/>
    <property type="match status" value="1"/>
</dbReference>
<accession>A0A1E7YP60</accession>
<feature type="transmembrane region" description="Helical" evidence="1">
    <location>
        <begin position="97"/>
        <end position="122"/>
    </location>
</feature>
<gene>
    <name evidence="2" type="ORF">BAE27_04530</name>
</gene>
<evidence type="ECO:0000313" key="2">
    <source>
        <dbReference type="EMBL" id="OFC37042.1"/>
    </source>
</evidence>
<dbReference type="RefSeq" id="WP_041636821.1">
    <property type="nucleotide sequence ID" value="NZ_CP133598.1"/>
</dbReference>
<evidence type="ECO:0008006" key="4">
    <source>
        <dbReference type="Google" id="ProtNLM"/>
    </source>
</evidence>
<proteinExistence type="predicted"/>
<dbReference type="AlphaFoldDB" id="A0A1E7YP60"/>
<sequence length="129" mass="15118">MNIDLVMAQGILGAHLAIILFNLFGLVVIPLGARRYWRWVRILWWRALHVLALFVVALQAVLGRACFLTSWQSQLQEAAGQFGYRAPFIQTWVDHLLFWNLPMAFFTVVYVFVFVYVVILWWKVPPLRK</sequence>
<name>A0A1E7YP60_9PROT</name>
<feature type="transmembrane region" description="Helical" evidence="1">
    <location>
        <begin position="6"/>
        <end position="31"/>
    </location>
</feature>
<feature type="transmembrane region" description="Helical" evidence="1">
    <location>
        <begin position="43"/>
        <end position="62"/>
    </location>
</feature>
<keyword evidence="1" id="KW-0812">Transmembrane</keyword>
<evidence type="ECO:0000313" key="3">
    <source>
        <dbReference type="Proteomes" id="UP000175616"/>
    </source>
</evidence>
<keyword evidence="1" id="KW-0472">Membrane</keyword>
<dbReference type="GeneID" id="92931056"/>
<reference evidence="2 3" key="1">
    <citation type="submission" date="2016-06" db="EMBL/GenBank/DDBJ databases">
        <title>Gene turnover analysis identifies the evolutionary adaptation of the extremophile Acidithiobacillus caldus.</title>
        <authorList>
            <person name="Zhang X."/>
        </authorList>
    </citation>
    <scope>NUCLEOTIDE SEQUENCE [LARGE SCALE GENOMIC DNA]</scope>
    <source>
        <strain evidence="2 3">DX</strain>
    </source>
</reference>
<protein>
    <recommendedName>
        <fullName evidence="4">DUF2784 domain-containing protein</fullName>
    </recommendedName>
</protein>
<organism evidence="2 3">
    <name type="scientific">Acidithiobacillus caldus</name>
    <dbReference type="NCBI Taxonomy" id="33059"/>
    <lineage>
        <taxon>Bacteria</taxon>
        <taxon>Pseudomonadati</taxon>
        <taxon>Pseudomonadota</taxon>
        <taxon>Acidithiobacillia</taxon>
        <taxon>Acidithiobacillales</taxon>
        <taxon>Acidithiobacillaceae</taxon>
        <taxon>Acidithiobacillus</taxon>
    </lineage>
</organism>
<dbReference type="InterPro" id="IPR021218">
    <property type="entry name" value="DUF2784"/>
</dbReference>
<dbReference type="EMBL" id="LZYE01000098">
    <property type="protein sequence ID" value="OFC37042.1"/>
    <property type="molecule type" value="Genomic_DNA"/>
</dbReference>
<keyword evidence="1" id="KW-1133">Transmembrane helix</keyword>